<name>A0AAW1U6B9_9CUCU</name>
<organism evidence="1 2">
    <name type="scientific">Henosepilachna vigintioctopunctata</name>
    <dbReference type="NCBI Taxonomy" id="420089"/>
    <lineage>
        <taxon>Eukaryota</taxon>
        <taxon>Metazoa</taxon>
        <taxon>Ecdysozoa</taxon>
        <taxon>Arthropoda</taxon>
        <taxon>Hexapoda</taxon>
        <taxon>Insecta</taxon>
        <taxon>Pterygota</taxon>
        <taxon>Neoptera</taxon>
        <taxon>Endopterygota</taxon>
        <taxon>Coleoptera</taxon>
        <taxon>Polyphaga</taxon>
        <taxon>Cucujiformia</taxon>
        <taxon>Coccinelloidea</taxon>
        <taxon>Coccinellidae</taxon>
        <taxon>Epilachninae</taxon>
        <taxon>Epilachnini</taxon>
        <taxon>Henosepilachna</taxon>
    </lineage>
</organism>
<sequence length="145" mass="15742">MVLNLDGLYSHTHNLELYNVAEPFACLKCSTEIISANGFLGTGIYPLNPHVYSDFDSIAEATNNNQLCADNHDSNALGTQNNPGTSRAVQQTPTASILPEGILSIPGAKIRISTRKRRATKAKLIASSFYKYQLTEPLCLADTRG</sequence>
<evidence type="ECO:0000313" key="2">
    <source>
        <dbReference type="Proteomes" id="UP001431783"/>
    </source>
</evidence>
<gene>
    <name evidence="1" type="ORF">WA026_020694</name>
</gene>
<comment type="caution">
    <text evidence="1">The sequence shown here is derived from an EMBL/GenBank/DDBJ whole genome shotgun (WGS) entry which is preliminary data.</text>
</comment>
<dbReference type="AlphaFoldDB" id="A0AAW1U6B9"/>
<dbReference type="Proteomes" id="UP001431783">
    <property type="component" value="Unassembled WGS sequence"/>
</dbReference>
<accession>A0AAW1U6B9</accession>
<proteinExistence type="predicted"/>
<protein>
    <submittedName>
        <fullName evidence="1">Uncharacterized protein</fullName>
    </submittedName>
</protein>
<evidence type="ECO:0000313" key="1">
    <source>
        <dbReference type="EMBL" id="KAK9878065.1"/>
    </source>
</evidence>
<dbReference type="EMBL" id="JARQZJ010000045">
    <property type="protein sequence ID" value="KAK9878065.1"/>
    <property type="molecule type" value="Genomic_DNA"/>
</dbReference>
<keyword evidence="2" id="KW-1185">Reference proteome</keyword>
<reference evidence="1 2" key="1">
    <citation type="submission" date="2023-03" db="EMBL/GenBank/DDBJ databases">
        <title>Genome insight into feeding habits of ladybird beetles.</title>
        <authorList>
            <person name="Li H.-S."/>
            <person name="Huang Y.-H."/>
            <person name="Pang H."/>
        </authorList>
    </citation>
    <scope>NUCLEOTIDE SEQUENCE [LARGE SCALE GENOMIC DNA]</scope>
    <source>
        <strain evidence="1">SYSU_2023b</strain>
        <tissue evidence="1">Whole body</tissue>
    </source>
</reference>